<gene>
    <name evidence="1" type="ORF">CTRU02_210729</name>
</gene>
<keyword evidence="2" id="KW-1185">Reference proteome</keyword>
<proteinExistence type="predicted"/>
<evidence type="ECO:0000313" key="1">
    <source>
        <dbReference type="EMBL" id="KAL0933930.1"/>
    </source>
</evidence>
<dbReference type="EMBL" id="VUJX02000007">
    <property type="protein sequence ID" value="KAL0933930.1"/>
    <property type="molecule type" value="Genomic_DNA"/>
</dbReference>
<comment type="caution">
    <text evidence="1">The sequence shown here is derived from an EMBL/GenBank/DDBJ whole genome shotgun (WGS) entry which is preliminary data.</text>
</comment>
<dbReference type="Proteomes" id="UP000805649">
    <property type="component" value="Unassembled WGS sequence"/>
</dbReference>
<evidence type="ECO:0000313" key="2">
    <source>
        <dbReference type="Proteomes" id="UP000805649"/>
    </source>
</evidence>
<accession>A0ACC3YPV8</accession>
<organism evidence="1 2">
    <name type="scientific">Colletotrichum truncatum</name>
    <name type="common">Anthracnose fungus</name>
    <name type="synonym">Colletotrichum capsici</name>
    <dbReference type="NCBI Taxonomy" id="5467"/>
    <lineage>
        <taxon>Eukaryota</taxon>
        <taxon>Fungi</taxon>
        <taxon>Dikarya</taxon>
        <taxon>Ascomycota</taxon>
        <taxon>Pezizomycotina</taxon>
        <taxon>Sordariomycetes</taxon>
        <taxon>Hypocreomycetidae</taxon>
        <taxon>Glomerellales</taxon>
        <taxon>Glomerellaceae</taxon>
        <taxon>Colletotrichum</taxon>
        <taxon>Colletotrichum truncatum species complex</taxon>
    </lineage>
</organism>
<name>A0ACC3YPV8_COLTU</name>
<reference evidence="1 2" key="1">
    <citation type="journal article" date="2020" name="Phytopathology">
        <title>Genome Sequence Resources of Colletotrichum truncatum, C. plurivorum, C. musicola, and C. sojae: Four Species Pathogenic to Soybean (Glycine max).</title>
        <authorList>
            <person name="Rogerio F."/>
            <person name="Boufleur T.R."/>
            <person name="Ciampi-Guillardi M."/>
            <person name="Sukno S.A."/>
            <person name="Thon M.R."/>
            <person name="Massola Junior N.S."/>
            <person name="Baroncelli R."/>
        </authorList>
    </citation>
    <scope>NUCLEOTIDE SEQUENCE [LARGE SCALE GENOMIC DNA]</scope>
    <source>
        <strain evidence="1 2">CMES1059</strain>
    </source>
</reference>
<sequence length="217" mass="21339">MHIFQILLIALQAWAITAAPILASRQAKTITTALGMVQTSLEKLDTAVKGLSASDPNSAVAVLNGAQGAQSALEKATSMIEGANNLGLIGALGLQQTADGVVGQVQTTLGDLTAKKPVFDQLGVTSVVSDALQQQKAGSGQLSEALLSKVPAIARPIAQQSTGQLTEALDGAIAAFSKPAAKPPAAPKPPAAAPPAAGGAAKPPAAAPPAAAPPAAA</sequence>
<protein>
    <submittedName>
        <fullName evidence="1">Cell wall protein</fullName>
    </submittedName>
</protein>